<dbReference type="InterPro" id="IPR038461">
    <property type="entry name" value="Schlafen_AlbA_2_dom_sf"/>
</dbReference>
<feature type="domain" description="Schlafen AlbA-2" evidence="1">
    <location>
        <begin position="24"/>
        <end position="139"/>
    </location>
</feature>
<sequence length="485" mass="52526">MIQTLEDLQLALAQMELHRGDTLSLEAKTFSEYSANALGPTLSAFANLPGGGSILLGVSESDGVSVVGVDDAHALIQSAVSQARNGFSTEIRVEGGAFTIDGRTVAVLNVSEAPVNEKPCRWNKRKKSYIRQYDGDYAMSPQEEQQLLLRHGRPREDSKPVDGSSRADLNADLVAAFTSSVRRSTSRMADVDDDVILYRMNIVMGDGRLTTAGLYALGEYPQRLLPHLTLTAAIEGSGGARAVNRRNFVGPIPEILDDALDWVMRNVDSAQVVTSDGVGTTNPSMPELAVREVVTNALVHRDLSEPASGKGIDLRLGDRELRLTNPGGLWGVTVDQLGTQNSKSAVNEFLYTICQNVESRHGRVIEALGSGIAAARDALREAGLPEPRFFDNGVSFTVLFPSSSLLPESDLAWLGSLGASGLSHRQSRALVDMRHGTVFTNSAYRARFGVPADEARADLADLVRRGLAERSGERRWVKYRLPSRL</sequence>
<accession>A0A1D8B2Z0</accession>
<dbReference type="InterPro" id="IPR036388">
    <property type="entry name" value="WH-like_DNA-bd_sf"/>
</dbReference>
<dbReference type="OrthoDB" id="9805115at2"/>
<dbReference type="PANTHER" id="PTHR30595">
    <property type="entry name" value="GLPR-RELATED TRANSCRIPTIONAL REPRESSOR"/>
    <property type="match status" value="1"/>
</dbReference>
<reference evidence="2 3" key="1">
    <citation type="submission" date="2016-09" db="EMBL/GenBank/DDBJ databases">
        <title>Complete genome sequence of Actinomyces hongkongensis HKU8.</title>
        <authorList>
            <person name="Gao Y.-X."/>
            <person name="Zhou Y.-Y."/>
            <person name="Xie Y."/>
            <person name="Wang M."/>
            <person name="Wang S.-J."/>
            <person name="Shen S.-G."/>
        </authorList>
    </citation>
    <scope>NUCLEOTIDE SEQUENCE [LARGE SCALE GENOMIC DNA]</scope>
    <source>
        <strain evidence="2 3">HKU8</strain>
    </source>
</reference>
<dbReference type="InterPro" id="IPR007421">
    <property type="entry name" value="Schlafen_AlbA_2_dom"/>
</dbReference>
<organism evidence="2 3">
    <name type="scientific">Pauljensenia hongkongensis</name>
    <dbReference type="NCBI Taxonomy" id="178339"/>
    <lineage>
        <taxon>Bacteria</taxon>
        <taxon>Bacillati</taxon>
        <taxon>Actinomycetota</taxon>
        <taxon>Actinomycetes</taxon>
        <taxon>Actinomycetales</taxon>
        <taxon>Actinomycetaceae</taxon>
        <taxon>Pauljensenia</taxon>
    </lineage>
</organism>
<evidence type="ECO:0000313" key="2">
    <source>
        <dbReference type="EMBL" id="AOS47500.1"/>
    </source>
</evidence>
<keyword evidence="3" id="KW-1185">Reference proteome</keyword>
<gene>
    <name evidence="2" type="ORF">BH719_06275</name>
</gene>
<dbReference type="KEGG" id="phon:BH719_06275"/>
<dbReference type="Proteomes" id="UP000095214">
    <property type="component" value="Chromosome"/>
</dbReference>
<dbReference type="Gene3D" id="3.30.565.60">
    <property type="match status" value="1"/>
</dbReference>
<name>A0A1D8B2Z0_9ACTO</name>
<evidence type="ECO:0000259" key="1">
    <source>
        <dbReference type="Pfam" id="PF04326"/>
    </source>
</evidence>
<dbReference type="STRING" id="178339.BH719_06275"/>
<dbReference type="Pfam" id="PF13749">
    <property type="entry name" value="HATPase_c_4"/>
    <property type="match status" value="1"/>
</dbReference>
<protein>
    <submittedName>
        <fullName evidence="2">AAA family ATPase</fullName>
    </submittedName>
</protein>
<dbReference type="InterPro" id="IPR038475">
    <property type="entry name" value="RecG_C_sf"/>
</dbReference>
<dbReference type="PANTHER" id="PTHR30595:SF6">
    <property type="entry name" value="SCHLAFEN ALBA-2 DOMAIN-CONTAINING PROTEIN"/>
    <property type="match status" value="1"/>
</dbReference>
<dbReference type="Gene3D" id="3.30.950.30">
    <property type="entry name" value="Schlafen, AAA domain"/>
    <property type="match status" value="1"/>
</dbReference>
<proteinExistence type="predicted"/>
<dbReference type="AlphaFoldDB" id="A0A1D8B2Z0"/>
<evidence type="ECO:0000313" key="3">
    <source>
        <dbReference type="Proteomes" id="UP000095214"/>
    </source>
</evidence>
<dbReference type="RefSeq" id="WP_009743969.1">
    <property type="nucleotide sequence ID" value="NZ_CP017298.1"/>
</dbReference>
<dbReference type="Gene3D" id="1.10.10.10">
    <property type="entry name" value="Winged helix-like DNA-binding domain superfamily/Winged helix DNA-binding domain"/>
    <property type="match status" value="1"/>
</dbReference>
<dbReference type="Pfam" id="PF04326">
    <property type="entry name" value="SLFN_AlbA_2"/>
    <property type="match status" value="1"/>
</dbReference>
<dbReference type="EMBL" id="CP017298">
    <property type="protein sequence ID" value="AOS47500.1"/>
    <property type="molecule type" value="Genomic_DNA"/>
</dbReference>